<dbReference type="EMBL" id="RYZI01000244">
    <property type="protein sequence ID" value="RWA07673.1"/>
    <property type="molecule type" value="Genomic_DNA"/>
</dbReference>
<name>A0A439CZP5_9PEZI</name>
<dbReference type="STRING" id="363999.A0A439CZP5"/>
<evidence type="ECO:0000313" key="1">
    <source>
        <dbReference type="EMBL" id="RWA07673.1"/>
    </source>
</evidence>
<evidence type="ECO:0000313" key="2">
    <source>
        <dbReference type="Proteomes" id="UP000286045"/>
    </source>
</evidence>
<proteinExistence type="predicted"/>
<organism evidence="1 2">
    <name type="scientific">Xylaria grammica</name>
    <dbReference type="NCBI Taxonomy" id="363999"/>
    <lineage>
        <taxon>Eukaryota</taxon>
        <taxon>Fungi</taxon>
        <taxon>Dikarya</taxon>
        <taxon>Ascomycota</taxon>
        <taxon>Pezizomycotina</taxon>
        <taxon>Sordariomycetes</taxon>
        <taxon>Xylariomycetidae</taxon>
        <taxon>Xylariales</taxon>
        <taxon>Xylariaceae</taxon>
        <taxon>Xylaria</taxon>
    </lineage>
</organism>
<dbReference type="Proteomes" id="UP000286045">
    <property type="component" value="Unassembled WGS sequence"/>
</dbReference>
<reference evidence="1 2" key="1">
    <citation type="submission" date="2018-12" db="EMBL/GenBank/DDBJ databases">
        <title>Draft genome sequence of Xylaria grammica IHI A82.</title>
        <authorList>
            <person name="Buettner E."/>
            <person name="Kellner H."/>
        </authorList>
    </citation>
    <scope>NUCLEOTIDE SEQUENCE [LARGE SCALE GENOMIC DNA]</scope>
    <source>
        <strain evidence="1 2">IHI A82</strain>
    </source>
</reference>
<sequence length="387" mass="43180">MSSGTGTGQIPGAAAPMPLRCPFTGPQSPVHPRLLLPNQGNSACSETRRKSYKYLTALPYNEILYNFHPSFEKRRLIRVTLNGTTEYNMQMPHQHSPISSPHASNSTAADLAGAAQELAETVLEKFLLTVSPLDRGARGEGAGKRPENSWFEKRVDVEQTLDTDDEDTVVVGSPSLTNCHLACPFYVSQKDKYSTCLTRSDLRGFEDLNRHLWTCHRQPSYCPTCHDIFSSAGDWEEHIRRRSCTSLSKPRPDGISVLQVQQLARGGDPRLSREDQWLLIWDIVFPGIRPPSLVFPSDGAEAVVWAVRDFWSAEGDQLVSDFQHQRRQHYGESNSTTLGSLALNLVIDQLVHYSQDDDDSPYMKPSAADIPRASHVTMHTLCEADGF</sequence>
<gene>
    <name evidence="1" type="ORF">EKO27_g7445</name>
</gene>
<protein>
    <recommendedName>
        <fullName evidence="3">C2H2-type domain-containing protein</fullName>
    </recommendedName>
</protein>
<accession>A0A439CZP5</accession>
<dbReference type="PANTHER" id="PTHR38166">
    <property type="entry name" value="C2H2-TYPE DOMAIN-CONTAINING PROTEIN-RELATED"/>
    <property type="match status" value="1"/>
</dbReference>
<evidence type="ECO:0008006" key="3">
    <source>
        <dbReference type="Google" id="ProtNLM"/>
    </source>
</evidence>
<keyword evidence="2" id="KW-1185">Reference proteome</keyword>
<dbReference type="PANTHER" id="PTHR38166:SF1">
    <property type="entry name" value="C2H2-TYPE DOMAIN-CONTAINING PROTEIN"/>
    <property type="match status" value="1"/>
</dbReference>
<dbReference type="AlphaFoldDB" id="A0A439CZP5"/>
<comment type="caution">
    <text evidence="1">The sequence shown here is derived from an EMBL/GenBank/DDBJ whole genome shotgun (WGS) entry which is preliminary data.</text>
</comment>